<dbReference type="GO" id="GO:0003887">
    <property type="term" value="F:DNA-directed DNA polymerase activity"/>
    <property type="evidence" value="ECO:0007669"/>
    <property type="project" value="UniProtKB-KW"/>
</dbReference>
<feature type="domain" description="UmuC" evidence="7">
    <location>
        <begin position="19"/>
        <end position="204"/>
    </location>
</feature>
<reference evidence="8 9" key="1">
    <citation type="journal article" date="2010" name="PLoS ONE">
        <title>The complete genome of Propionibacterium freudenreichii CIRM-BIA1, a hardy actinobacterium with food and probiotic applications.</title>
        <authorList>
            <person name="Falentin H."/>
            <person name="Deutsch S.M."/>
            <person name="Jan G."/>
            <person name="Loux V."/>
            <person name="Thierry A."/>
            <person name="Parayre S."/>
            <person name="Maillard M.B."/>
            <person name="Dherbecourt J."/>
            <person name="Cousin F.J."/>
            <person name="Jardin J."/>
            <person name="Siguier P."/>
            <person name="Couloux A."/>
            <person name="Barbe V."/>
            <person name="Vacherie B."/>
            <person name="Wincker P."/>
            <person name="Gibrat J.F."/>
            <person name="Gaillardin C."/>
            <person name="Lortal S."/>
        </authorList>
    </citation>
    <scope>NUCLEOTIDE SEQUENCE [LARGE SCALE GENOMIC DNA]</scope>
    <source>
        <strain evidence="9">ATCC 9614 / DSM 4902 / CIP 103027 / NCIMB 8099 / CIRM-BIA1</strain>
    </source>
</reference>
<dbReference type="Gene3D" id="3.30.70.270">
    <property type="match status" value="1"/>
</dbReference>
<keyword evidence="8" id="KW-0548">Nucleotidyltransferase</keyword>
<dbReference type="STRING" id="754252.PFREUD_21250"/>
<dbReference type="Gene3D" id="3.40.1170.60">
    <property type="match status" value="1"/>
</dbReference>
<keyword evidence="8" id="KW-0808">Transferase</keyword>
<dbReference type="GO" id="GO:0042276">
    <property type="term" value="P:error-prone translesion synthesis"/>
    <property type="evidence" value="ECO:0007669"/>
    <property type="project" value="TreeGrafter"/>
</dbReference>
<dbReference type="InterPro" id="IPR025188">
    <property type="entry name" value="DUF4113"/>
</dbReference>
<dbReference type="InterPro" id="IPR050116">
    <property type="entry name" value="DNA_polymerase-Y"/>
</dbReference>
<keyword evidence="2" id="KW-0227">DNA damage</keyword>
<evidence type="ECO:0000313" key="9">
    <source>
        <dbReference type="Proteomes" id="UP000000936"/>
    </source>
</evidence>
<dbReference type="PANTHER" id="PTHR11076:SF34">
    <property type="entry name" value="PROTEIN UMUC"/>
    <property type="match status" value="1"/>
</dbReference>
<keyword evidence="8" id="KW-0239">DNA-directed DNA polymerase</keyword>
<dbReference type="GO" id="GO:0005829">
    <property type="term" value="C:cytosol"/>
    <property type="evidence" value="ECO:0007669"/>
    <property type="project" value="TreeGrafter"/>
</dbReference>
<evidence type="ECO:0000256" key="5">
    <source>
        <dbReference type="ARBA" id="ARBA00023236"/>
    </source>
</evidence>
<name>D7GGG2_PROFC</name>
<dbReference type="GO" id="GO:0009432">
    <property type="term" value="P:SOS response"/>
    <property type="evidence" value="ECO:0007669"/>
    <property type="project" value="UniProtKB-KW"/>
</dbReference>
<dbReference type="AlphaFoldDB" id="D7GGG2"/>
<organism evidence="8 9">
    <name type="scientific">Propionibacterium freudenreichii subsp. shermanii (strain ATCC 9614 / DSM 4902 / CIP 103027 / NCIMB 8099 / CIRM-BIA1)</name>
    <dbReference type="NCBI Taxonomy" id="754252"/>
    <lineage>
        <taxon>Bacteria</taxon>
        <taxon>Bacillati</taxon>
        <taxon>Actinomycetota</taxon>
        <taxon>Actinomycetes</taxon>
        <taxon>Propionibacteriales</taxon>
        <taxon>Propionibacteriaceae</taxon>
        <taxon>Propionibacterium</taxon>
    </lineage>
</organism>
<dbReference type="InterPro" id="IPR017961">
    <property type="entry name" value="DNA_pol_Y-fam_little_finger"/>
</dbReference>
<dbReference type="EMBL" id="FN806773">
    <property type="protein sequence ID" value="CBL57623.1"/>
    <property type="molecule type" value="Genomic_DNA"/>
</dbReference>
<evidence type="ECO:0000256" key="3">
    <source>
        <dbReference type="ARBA" id="ARBA00023199"/>
    </source>
</evidence>
<evidence type="ECO:0000256" key="1">
    <source>
        <dbReference type="ARBA" id="ARBA00010945"/>
    </source>
</evidence>
<dbReference type="eggNOG" id="COG0389">
    <property type="taxonomic scope" value="Bacteria"/>
</dbReference>
<dbReference type="Proteomes" id="UP000000936">
    <property type="component" value="Chromosome"/>
</dbReference>
<dbReference type="Pfam" id="PF00817">
    <property type="entry name" value="IMS"/>
    <property type="match status" value="1"/>
</dbReference>
<dbReference type="InterPro" id="IPR001126">
    <property type="entry name" value="UmuC"/>
</dbReference>
<keyword evidence="3" id="KW-0741">SOS mutagenesis</keyword>
<comment type="similarity">
    <text evidence="1">Belongs to the DNA polymerase type-Y family.</text>
</comment>
<accession>D7GGG2</accession>
<protein>
    <submittedName>
        <fullName evidence="8">DNA-directed DNA polymerase</fullName>
        <ecNumber evidence="8">2.7.7.7</ecNumber>
    </submittedName>
</protein>
<evidence type="ECO:0000256" key="6">
    <source>
        <dbReference type="ARBA" id="ARBA00025589"/>
    </source>
</evidence>
<dbReference type="InterPro" id="IPR043128">
    <property type="entry name" value="Rev_trsase/Diguanyl_cyclase"/>
</dbReference>
<dbReference type="InterPro" id="IPR043502">
    <property type="entry name" value="DNA/RNA_pol_sf"/>
</dbReference>
<dbReference type="PANTHER" id="PTHR11076">
    <property type="entry name" value="DNA REPAIR POLYMERASE UMUC / TRANSFERASE FAMILY MEMBER"/>
    <property type="match status" value="1"/>
</dbReference>
<comment type="function">
    <text evidence="6">Poorly processive, error-prone DNA polymerase involved in untargeted mutagenesis. Copies undamaged DNA at stalled replication forks, which arise in vivo from mismatched or misaligned primer ends. These misaligned primers can be extended by PolIV. Exhibits no 3'-5' exonuclease (proofreading) activity. May be involved in translesional synthesis, in conjunction with the beta clamp from PolIII.</text>
</comment>
<dbReference type="GO" id="GO:0003684">
    <property type="term" value="F:damaged DNA binding"/>
    <property type="evidence" value="ECO:0007669"/>
    <property type="project" value="InterPro"/>
</dbReference>
<dbReference type="CDD" id="cd01700">
    <property type="entry name" value="PolY_Pol_V_umuC"/>
    <property type="match status" value="1"/>
</dbReference>
<keyword evidence="4" id="KW-0234">DNA repair</keyword>
<dbReference type="GO" id="GO:0006281">
    <property type="term" value="P:DNA repair"/>
    <property type="evidence" value="ECO:0007669"/>
    <property type="project" value="UniProtKB-KW"/>
</dbReference>
<dbReference type="HOGENOM" id="CLU_012348_3_0_11"/>
<proteinExistence type="inferred from homology"/>
<keyword evidence="5" id="KW-0742">SOS response</keyword>
<dbReference type="Pfam" id="PF11799">
    <property type="entry name" value="IMS_C"/>
    <property type="match status" value="1"/>
</dbReference>
<dbReference type="SUPFAM" id="SSF56672">
    <property type="entry name" value="DNA/RNA polymerases"/>
    <property type="match status" value="1"/>
</dbReference>
<evidence type="ECO:0000256" key="4">
    <source>
        <dbReference type="ARBA" id="ARBA00023204"/>
    </source>
</evidence>
<evidence type="ECO:0000256" key="2">
    <source>
        <dbReference type="ARBA" id="ARBA00022763"/>
    </source>
</evidence>
<evidence type="ECO:0000259" key="7">
    <source>
        <dbReference type="PROSITE" id="PS50173"/>
    </source>
</evidence>
<gene>
    <name evidence="8" type="primary">rumB</name>
    <name evidence="8" type="synonym">umuC</name>
    <name evidence="8" type="ordered locus">PFREUD_21250</name>
</gene>
<dbReference type="PROSITE" id="PS50173">
    <property type="entry name" value="UMUC"/>
    <property type="match status" value="1"/>
</dbReference>
<keyword evidence="9" id="KW-1185">Reference proteome</keyword>
<dbReference type="Pfam" id="PF13438">
    <property type="entry name" value="DUF4113"/>
    <property type="match status" value="1"/>
</dbReference>
<dbReference type="EC" id="2.7.7.7" evidence="8"/>
<sequence>MPAPPAPLTPSPSGRPGRVMLVDVDSCYAACERVFHPELEGVPLVVLSNNDGCVVARSSEAKALGIEMGVPWFKLKAWADRHGVVARSSNYELYGSISGRIMAILGEYTPAVEVYSIDEAFLRLPGSPAELTEMGRRIRRRVLHDLGVPVSVGIGATHTLAKLASHGAKHSPTLGHVADLDAYRPGQVDAILEATPVADLWGVGRRLDSRLASMGIRTARQLRDADPAVMRRRFNVTLARTILELRGTDCITIDDRDADRTGQIMFSRSFSTPVTDPTQMHQVLAIYAQQAATRLRHQHSVAAGLWVFASTSWYVSPVHQVSLAGRLPHPADDPVTIVKAACDLLLDRIEPGRRYVRAGISLLDLAPAGAQPMLDPFSPDPRLARLGALVDRVNAACGRGALGLGWAGITAPPDWQMRREMLSNRGTTHWAELATVTAT</sequence>
<evidence type="ECO:0000313" key="8">
    <source>
        <dbReference type="EMBL" id="CBL57623.1"/>
    </source>
</evidence>
<dbReference type="KEGG" id="pfr:PFREUD_21250"/>
<dbReference type="Gene3D" id="1.10.150.20">
    <property type="entry name" value="5' to 3' exonuclease, C-terminal subdomain"/>
    <property type="match status" value="1"/>
</dbReference>